<evidence type="ECO:0000313" key="3">
    <source>
        <dbReference type="Proteomes" id="UP001519460"/>
    </source>
</evidence>
<protein>
    <submittedName>
        <fullName evidence="2">Uncharacterized protein</fullName>
    </submittedName>
</protein>
<organism evidence="2 3">
    <name type="scientific">Batillaria attramentaria</name>
    <dbReference type="NCBI Taxonomy" id="370345"/>
    <lineage>
        <taxon>Eukaryota</taxon>
        <taxon>Metazoa</taxon>
        <taxon>Spiralia</taxon>
        <taxon>Lophotrochozoa</taxon>
        <taxon>Mollusca</taxon>
        <taxon>Gastropoda</taxon>
        <taxon>Caenogastropoda</taxon>
        <taxon>Sorbeoconcha</taxon>
        <taxon>Cerithioidea</taxon>
        <taxon>Batillariidae</taxon>
        <taxon>Batillaria</taxon>
    </lineage>
</organism>
<reference evidence="2 3" key="1">
    <citation type="journal article" date="2023" name="Sci. Data">
        <title>Genome assembly of the Korean intertidal mud-creeper Batillaria attramentaria.</title>
        <authorList>
            <person name="Patra A.K."/>
            <person name="Ho P.T."/>
            <person name="Jun S."/>
            <person name="Lee S.J."/>
            <person name="Kim Y."/>
            <person name="Won Y.J."/>
        </authorList>
    </citation>
    <scope>NUCLEOTIDE SEQUENCE [LARGE SCALE GENOMIC DNA]</scope>
    <source>
        <strain evidence="2">Wonlab-2016</strain>
    </source>
</reference>
<comment type="caution">
    <text evidence="2">The sequence shown here is derived from an EMBL/GenBank/DDBJ whole genome shotgun (WGS) entry which is preliminary data.</text>
</comment>
<proteinExistence type="predicted"/>
<dbReference type="AlphaFoldDB" id="A0ABD0M006"/>
<evidence type="ECO:0000313" key="2">
    <source>
        <dbReference type="EMBL" id="KAK7505105.1"/>
    </source>
</evidence>
<dbReference type="EMBL" id="JACVVK020000012">
    <property type="protein sequence ID" value="KAK7505105.1"/>
    <property type="molecule type" value="Genomic_DNA"/>
</dbReference>
<sequence>MTILADCSKEKASVPVELFTRSSVHRHDGSPTNPPSKTSSNYRGTVSVLAGHWLNHFERGSKYEFL</sequence>
<accession>A0ABD0M006</accession>
<name>A0ABD0M006_9CAEN</name>
<evidence type="ECO:0000256" key="1">
    <source>
        <dbReference type="SAM" id="MobiDB-lite"/>
    </source>
</evidence>
<keyword evidence="3" id="KW-1185">Reference proteome</keyword>
<dbReference type="Proteomes" id="UP001519460">
    <property type="component" value="Unassembled WGS sequence"/>
</dbReference>
<feature type="region of interest" description="Disordered" evidence="1">
    <location>
        <begin position="21"/>
        <end position="42"/>
    </location>
</feature>
<gene>
    <name evidence="2" type="ORF">BaRGS_00003675</name>
</gene>
<feature type="non-terminal residue" evidence="2">
    <location>
        <position position="66"/>
    </location>
</feature>